<proteinExistence type="predicted"/>
<comment type="pathway">
    <text evidence="2">Protein modification; protein lipoylation via exogenous pathway; protein N(6)-(lipoyl)lysine from lipoate: step 1/2.</text>
</comment>
<dbReference type="CDD" id="cd16443">
    <property type="entry name" value="LplA"/>
    <property type="match status" value="1"/>
</dbReference>
<evidence type="ECO:0000259" key="8">
    <source>
        <dbReference type="PROSITE" id="PS51733"/>
    </source>
</evidence>
<dbReference type="InterPro" id="IPR004143">
    <property type="entry name" value="BPL_LPL_catalytic"/>
</dbReference>
<dbReference type="SUPFAM" id="SSF82649">
    <property type="entry name" value="SufE/NifU"/>
    <property type="match status" value="1"/>
</dbReference>
<evidence type="ECO:0000256" key="6">
    <source>
        <dbReference type="ARBA" id="ARBA00022840"/>
    </source>
</evidence>
<keyword evidence="6" id="KW-0067">ATP-binding</keyword>
<dbReference type="PROSITE" id="PS51733">
    <property type="entry name" value="BPL_LPL_CATALYTIC"/>
    <property type="match status" value="1"/>
</dbReference>
<evidence type="ECO:0000313" key="9">
    <source>
        <dbReference type="EMBL" id="KPH79188.1"/>
    </source>
</evidence>
<dbReference type="InterPro" id="IPR004562">
    <property type="entry name" value="LipoylTrfase_LipoateP_Ligase"/>
</dbReference>
<keyword evidence="10" id="KW-1185">Reference proteome</keyword>
<dbReference type="SUPFAM" id="SSF55681">
    <property type="entry name" value="Class II aaRS and biotin synthetases"/>
    <property type="match status" value="1"/>
</dbReference>
<dbReference type="Gene3D" id="3.30.930.10">
    <property type="entry name" value="Bira Bifunctional Protein, Domain 2"/>
    <property type="match status" value="1"/>
</dbReference>
<organism evidence="9 10">
    <name type="scientific">Oceanobacillus caeni</name>
    <dbReference type="NCBI Taxonomy" id="405946"/>
    <lineage>
        <taxon>Bacteria</taxon>
        <taxon>Bacillati</taxon>
        <taxon>Bacillota</taxon>
        <taxon>Bacilli</taxon>
        <taxon>Bacillales</taxon>
        <taxon>Bacillaceae</taxon>
        <taxon>Oceanobacillus</taxon>
    </lineage>
</organism>
<comment type="caution">
    <text evidence="9">The sequence shown here is derived from an EMBL/GenBank/DDBJ whole genome shotgun (WGS) entry which is preliminary data.</text>
</comment>
<dbReference type="EC" id="6.3.1.20" evidence="3"/>
<evidence type="ECO:0000256" key="5">
    <source>
        <dbReference type="ARBA" id="ARBA00022741"/>
    </source>
</evidence>
<comment type="pathway">
    <text evidence="1">Protein modification; protein lipoylation via exogenous pathway; protein N(6)-(lipoyl)lysine from lipoate: step 2/2.</text>
</comment>
<dbReference type="Gene3D" id="3.30.390.50">
    <property type="entry name" value="CO dehydrogenase flavoprotein, C-terminal domain"/>
    <property type="match status" value="1"/>
</dbReference>
<gene>
    <name evidence="9" type="ORF">AFL42_00285</name>
</gene>
<keyword evidence="4 9" id="KW-0436">Ligase</keyword>
<protein>
    <recommendedName>
        <fullName evidence="3">lipoate--protein ligase</fullName>
        <ecNumber evidence="3">6.3.1.20</ecNumber>
    </recommendedName>
</protein>
<feature type="domain" description="BPL/LPL catalytic" evidence="8">
    <location>
        <begin position="27"/>
        <end position="214"/>
    </location>
</feature>
<comment type="catalytic activity">
    <reaction evidence="7">
        <text>L-lysyl-[lipoyl-carrier protein] + (R)-lipoate + ATP = N(6)-[(R)-lipoyl]-L-lysyl-[lipoyl-carrier protein] + AMP + diphosphate + H(+)</text>
        <dbReference type="Rhea" id="RHEA:49288"/>
        <dbReference type="Rhea" id="RHEA-COMP:10500"/>
        <dbReference type="Rhea" id="RHEA-COMP:10502"/>
        <dbReference type="ChEBI" id="CHEBI:15378"/>
        <dbReference type="ChEBI" id="CHEBI:29969"/>
        <dbReference type="ChEBI" id="CHEBI:30616"/>
        <dbReference type="ChEBI" id="CHEBI:33019"/>
        <dbReference type="ChEBI" id="CHEBI:83088"/>
        <dbReference type="ChEBI" id="CHEBI:83099"/>
        <dbReference type="ChEBI" id="CHEBI:456215"/>
        <dbReference type="EC" id="6.3.1.20"/>
    </reaction>
</comment>
<sequence>MKFIDNKGITDPMINLAIEEYILENFGEKDTYLLFYINQPSIIIGRNQNTIEEINTDYIDEKGIKVVRRLSGGGAVYHDEQNINFSFITKDDGESFQNFAKFLKPIIKVLNDMGVPAELQGRNDVAVNGRKISGNAMFSTRGRMFSHGTLMLDSEVEELTKALKVKKEKIESKGIKSIRSRVATISEFLDEKISMEEFKEIILKNVFEVDDVKDVPQYELTEEDWERIHEISKNRYQKWEWNYGKSPSYNVQESHKFPAGLVDVRLDVQKGIIKNCKIYGDFFGIGDIKELEEKLIGIRHERQAIENALEEVDVPHYLGKISKEDFLSLLY</sequence>
<evidence type="ECO:0000256" key="4">
    <source>
        <dbReference type="ARBA" id="ARBA00022598"/>
    </source>
</evidence>
<name>A0ABR5MNM9_9BACI</name>
<dbReference type="Pfam" id="PF10437">
    <property type="entry name" value="Lip_prot_lig_C"/>
    <property type="match status" value="1"/>
</dbReference>
<keyword evidence="5" id="KW-0547">Nucleotide-binding</keyword>
<dbReference type="EMBL" id="LGTK01000001">
    <property type="protein sequence ID" value="KPH79188.1"/>
    <property type="molecule type" value="Genomic_DNA"/>
</dbReference>
<dbReference type="RefSeq" id="WP_047186736.1">
    <property type="nucleotide sequence ID" value="NZ_JAHHXM010000007.1"/>
</dbReference>
<dbReference type="NCBIfam" id="TIGR00545">
    <property type="entry name" value="lipoyltrans"/>
    <property type="match status" value="1"/>
</dbReference>
<dbReference type="Proteomes" id="UP000037854">
    <property type="component" value="Unassembled WGS sequence"/>
</dbReference>
<dbReference type="Pfam" id="PF21948">
    <property type="entry name" value="LplA-B_cat"/>
    <property type="match status" value="1"/>
</dbReference>
<dbReference type="InterPro" id="IPR019491">
    <property type="entry name" value="Lipoate_protein_ligase_C"/>
</dbReference>
<dbReference type="GO" id="GO:0016874">
    <property type="term" value="F:ligase activity"/>
    <property type="evidence" value="ECO:0007669"/>
    <property type="project" value="UniProtKB-KW"/>
</dbReference>
<evidence type="ECO:0000313" key="10">
    <source>
        <dbReference type="Proteomes" id="UP000037854"/>
    </source>
</evidence>
<accession>A0ABR5MNM9</accession>
<dbReference type="InterPro" id="IPR045864">
    <property type="entry name" value="aa-tRNA-synth_II/BPL/LPL"/>
</dbReference>
<dbReference type="PANTHER" id="PTHR12561:SF3">
    <property type="entry name" value="LIPOYLTRANSFERASE 1, MITOCHONDRIAL"/>
    <property type="match status" value="1"/>
</dbReference>
<evidence type="ECO:0000256" key="2">
    <source>
        <dbReference type="ARBA" id="ARBA00005124"/>
    </source>
</evidence>
<reference evidence="9 10" key="1">
    <citation type="submission" date="2015-07" db="EMBL/GenBank/DDBJ databases">
        <title>High-quality draft genome sequence of Oceanobacillus caeni HM6, a bacillus isolated from a human feces.</title>
        <authorList>
            <person name="Kumar J."/>
            <person name="Verma M.K."/>
            <person name="Pandey R."/>
            <person name="Bhambi M."/>
            <person name="Chauhan N."/>
        </authorList>
    </citation>
    <scope>NUCLEOTIDE SEQUENCE [LARGE SCALE GENOMIC DNA]</scope>
    <source>
        <strain evidence="9 10">HM6</strain>
    </source>
</reference>
<evidence type="ECO:0000256" key="1">
    <source>
        <dbReference type="ARBA" id="ARBA00005085"/>
    </source>
</evidence>
<evidence type="ECO:0000256" key="3">
    <source>
        <dbReference type="ARBA" id="ARBA00012367"/>
    </source>
</evidence>
<dbReference type="PANTHER" id="PTHR12561">
    <property type="entry name" value="LIPOATE-PROTEIN LIGASE"/>
    <property type="match status" value="1"/>
</dbReference>
<evidence type="ECO:0000256" key="7">
    <source>
        <dbReference type="ARBA" id="ARBA00048037"/>
    </source>
</evidence>